<evidence type="ECO:0000313" key="3">
    <source>
        <dbReference type="EMBL" id="SFR96798.1"/>
    </source>
</evidence>
<proteinExistence type="predicted"/>
<dbReference type="STRING" id="474950.SAMN05421771_0044"/>
<protein>
    <recommendedName>
        <fullName evidence="5">Outer membrane lipoprotein-sorting protein</fullName>
    </recommendedName>
</protein>
<evidence type="ECO:0000256" key="1">
    <source>
        <dbReference type="SAM" id="MobiDB-lite"/>
    </source>
</evidence>
<feature type="region of interest" description="Disordered" evidence="1">
    <location>
        <begin position="75"/>
        <end position="116"/>
    </location>
</feature>
<dbReference type="OrthoDB" id="112719at2"/>
<feature type="compositionally biased region" description="Basic and acidic residues" evidence="1">
    <location>
        <begin position="86"/>
        <end position="116"/>
    </location>
</feature>
<organism evidence="3 4">
    <name type="scientific">Granulicella pectinivorans</name>
    <dbReference type="NCBI Taxonomy" id="474950"/>
    <lineage>
        <taxon>Bacteria</taxon>
        <taxon>Pseudomonadati</taxon>
        <taxon>Acidobacteriota</taxon>
        <taxon>Terriglobia</taxon>
        <taxon>Terriglobales</taxon>
        <taxon>Acidobacteriaceae</taxon>
        <taxon>Granulicella</taxon>
    </lineage>
</organism>
<keyword evidence="4" id="KW-1185">Reference proteome</keyword>
<gene>
    <name evidence="3" type="ORF">SAMN05421771_0044</name>
</gene>
<dbReference type="EMBL" id="FOZL01000001">
    <property type="protein sequence ID" value="SFR96798.1"/>
    <property type="molecule type" value="Genomic_DNA"/>
</dbReference>
<name>A0A1I6L0K7_9BACT</name>
<feature type="chain" id="PRO_5011590333" description="Outer membrane lipoprotein-sorting protein" evidence="2">
    <location>
        <begin position="24"/>
        <end position="264"/>
    </location>
</feature>
<dbReference type="AlphaFoldDB" id="A0A1I6L0K7"/>
<evidence type="ECO:0008006" key="5">
    <source>
        <dbReference type="Google" id="ProtNLM"/>
    </source>
</evidence>
<evidence type="ECO:0000256" key="2">
    <source>
        <dbReference type="SAM" id="SignalP"/>
    </source>
</evidence>
<reference evidence="3 4" key="1">
    <citation type="submission" date="2016-10" db="EMBL/GenBank/DDBJ databases">
        <authorList>
            <person name="de Groot N.N."/>
        </authorList>
    </citation>
    <scope>NUCLEOTIDE SEQUENCE [LARGE SCALE GENOMIC DNA]</scope>
    <source>
        <strain evidence="3 4">DSM 21001</strain>
    </source>
</reference>
<keyword evidence="2" id="KW-0732">Signal</keyword>
<feature type="signal peptide" evidence="2">
    <location>
        <begin position="1"/>
        <end position="23"/>
    </location>
</feature>
<dbReference type="Proteomes" id="UP000199024">
    <property type="component" value="Unassembled WGS sequence"/>
</dbReference>
<accession>A0A1I6L0K7</accession>
<sequence length="264" mass="29481">MAARSVLALVVLSVLPVPCRAQSAQALVQQAVNTELAAARNDHSLWHYRMRETQENNSVYDVVDTANGEVKQKIAESGRPLTPQERAAEEAKVHSFVTDKRAQAKQKRDGEQDDKSAEKLLNLLPKAFTWTLANSDGNDLTLHFVPDANFKAPDIESRVLAAMEGDLIVDRQQHRIRVIRGRLSHDVNIGFGMLGKLREGGTFNVERSQIAPGLWQITETHVHIDGRALLFKTIGQQTDEVKYKFEPLPSNITLNEAANMIETR</sequence>
<dbReference type="RefSeq" id="WP_089835520.1">
    <property type="nucleotide sequence ID" value="NZ_FOZL01000001.1"/>
</dbReference>
<evidence type="ECO:0000313" key="4">
    <source>
        <dbReference type="Proteomes" id="UP000199024"/>
    </source>
</evidence>